<dbReference type="GO" id="GO:0000724">
    <property type="term" value="P:double-strand break repair via homologous recombination"/>
    <property type="evidence" value="ECO:0007669"/>
    <property type="project" value="InterPro"/>
</dbReference>
<dbReference type="OrthoDB" id="5800373at2759"/>
<evidence type="ECO:0000313" key="2">
    <source>
        <dbReference type="EMBL" id="VDK56671.1"/>
    </source>
</evidence>
<dbReference type="AlphaFoldDB" id="A0A0M3K6M5"/>
<dbReference type="WBParaSite" id="ASIM_0001661601-mRNA-1">
    <property type="protein sequence ID" value="ASIM_0001661601-mRNA-1"/>
    <property type="gene ID" value="ASIM_0001661601"/>
</dbReference>
<dbReference type="GO" id="GO:0031297">
    <property type="term" value="P:replication fork processing"/>
    <property type="evidence" value="ECO:0007669"/>
    <property type="project" value="InterPro"/>
</dbReference>
<accession>A0A0M3K6M5</accession>
<dbReference type="PANTHER" id="PTHR28547:SF1">
    <property type="entry name" value="PROTEIN MMS22-LIKE"/>
    <property type="match status" value="1"/>
</dbReference>
<feature type="domain" description="Protein MMS22-like N-terminal" evidence="1">
    <location>
        <begin position="365"/>
        <end position="485"/>
    </location>
</feature>
<dbReference type="PANTHER" id="PTHR28547">
    <property type="entry name" value="PROTEIN MMS22-LIKE"/>
    <property type="match status" value="1"/>
</dbReference>
<evidence type="ECO:0000259" key="1">
    <source>
        <dbReference type="Pfam" id="PF14910"/>
    </source>
</evidence>
<evidence type="ECO:0000313" key="4">
    <source>
        <dbReference type="WBParaSite" id="ASIM_0001661601-mRNA-1"/>
    </source>
</evidence>
<dbReference type="InterPro" id="IPR042320">
    <property type="entry name" value="MMS22-like"/>
</dbReference>
<organism evidence="4">
    <name type="scientific">Anisakis simplex</name>
    <name type="common">Herring worm</name>
    <dbReference type="NCBI Taxonomy" id="6269"/>
    <lineage>
        <taxon>Eukaryota</taxon>
        <taxon>Metazoa</taxon>
        <taxon>Ecdysozoa</taxon>
        <taxon>Nematoda</taxon>
        <taxon>Chromadorea</taxon>
        <taxon>Rhabditida</taxon>
        <taxon>Spirurina</taxon>
        <taxon>Ascaridomorpha</taxon>
        <taxon>Ascaridoidea</taxon>
        <taxon>Anisakidae</taxon>
        <taxon>Anisakis</taxon>
        <taxon>Anisakis simplex complex</taxon>
    </lineage>
</organism>
<reference evidence="4" key="1">
    <citation type="submission" date="2017-02" db="UniProtKB">
        <authorList>
            <consortium name="WormBaseParasite"/>
        </authorList>
    </citation>
    <scope>IDENTIFICATION</scope>
</reference>
<evidence type="ECO:0000313" key="3">
    <source>
        <dbReference type="Proteomes" id="UP000267096"/>
    </source>
</evidence>
<dbReference type="Pfam" id="PF14910">
    <property type="entry name" value="MMS22L_N"/>
    <property type="match status" value="1"/>
</dbReference>
<keyword evidence="3" id="KW-1185">Reference proteome</keyword>
<dbReference type="InterPro" id="IPR029425">
    <property type="entry name" value="MMS22L_N"/>
</dbReference>
<sequence>MPMLKDTQLDVFASESELPEWRCHEWSCANRVNAYNYDYYSLPSIQYNLPSAIKLNAFRLSLHLLNDEEGCEMSFGCMQQLYKRIVSDGNETLMIEFDRSLGYIAMATQNLQLAGNSQTVNELLKHFRSFLVAVGTIRQYALNTAALTTRSIENVTFQILTLLFNNAFLYSVVDVELFYPMGNANASQQLALLIAYGLMTISEITVINYIPTVPYHSRDVAFQERAFMCRCADLSWQQIYTLMGDCDFWSMFAELIRICFTRNLLQYPSMPTSGKTSVNGRMECLRQILLRIDNHHDALLRLLPFFKEINAEELWGAESVLQHYFNLLTPTFLQPSSVTHTCEIGRGNGKAWMSIVKEYCEGVDRLRDDVDSWSVFIRIACSVCSRCESVWRSIKPRIFSKFTPKKLREMPVSSLFEMLTLFLCFAYSIDMNEVCDKMLSLIMSAFESSNLNRQEVLLTALHCLIQMYRESNSDATKVYKSLSCLIDKLNETNAAGIYAESYLYLVEEGIEVNSLRRFLPHMTSADIAHILDASAQQCRNSPICVWNIAFDRLYTSDCNHSITFLTSQVQTSIFFHRSNEHKIMRFRCKDNAILASQGMVSISNALLSERLESTDLALQFMTEFFEYFDSELYFPVDNFLPVWLAVVMSQPDSEDVMRISRFICHGFRRFLTDKNLECKVFDSNDLSSATIAKWIFETVSFFQLLMRNFETSLLDDMVTNYLNGLIVLPVASSSFIQRIIVDIIEKFSTNYSLRLQFKAILSKHQQIIPLLYAASKVNSIAFKFFTTTT</sequence>
<gene>
    <name evidence="2" type="ORF">ASIM_LOCUS16023</name>
</gene>
<dbReference type="EMBL" id="UYRR01032743">
    <property type="protein sequence ID" value="VDK56671.1"/>
    <property type="molecule type" value="Genomic_DNA"/>
</dbReference>
<name>A0A0M3K6M5_ANISI</name>
<reference evidence="2 3" key="2">
    <citation type="submission" date="2018-11" db="EMBL/GenBank/DDBJ databases">
        <authorList>
            <consortium name="Pathogen Informatics"/>
        </authorList>
    </citation>
    <scope>NUCLEOTIDE SEQUENCE [LARGE SCALE GENOMIC DNA]</scope>
</reference>
<protein>
    <submittedName>
        <fullName evidence="4">MMS22L_N domain-containing protein</fullName>
    </submittedName>
</protein>
<dbReference type="GO" id="GO:0043596">
    <property type="term" value="C:nuclear replication fork"/>
    <property type="evidence" value="ECO:0007669"/>
    <property type="project" value="TreeGrafter"/>
</dbReference>
<dbReference type="Proteomes" id="UP000267096">
    <property type="component" value="Unassembled WGS sequence"/>
</dbReference>
<proteinExistence type="predicted"/>